<dbReference type="InterPro" id="IPR036236">
    <property type="entry name" value="Znf_C2H2_sf"/>
</dbReference>
<organism evidence="9 10">
    <name type="scientific">Mythimna separata</name>
    <name type="common">Oriental armyworm</name>
    <name type="synonym">Pseudaletia separata</name>
    <dbReference type="NCBI Taxonomy" id="271217"/>
    <lineage>
        <taxon>Eukaryota</taxon>
        <taxon>Metazoa</taxon>
        <taxon>Ecdysozoa</taxon>
        <taxon>Arthropoda</taxon>
        <taxon>Hexapoda</taxon>
        <taxon>Insecta</taxon>
        <taxon>Pterygota</taxon>
        <taxon>Neoptera</taxon>
        <taxon>Endopterygota</taxon>
        <taxon>Lepidoptera</taxon>
        <taxon>Glossata</taxon>
        <taxon>Ditrysia</taxon>
        <taxon>Noctuoidea</taxon>
        <taxon>Noctuidae</taxon>
        <taxon>Noctuinae</taxon>
        <taxon>Hadenini</taxon>
        <taxon>Mythimna</taxon>
    </lineage>
</organism>
<feature type="domain" description="C2H2-type" evidence="7">
    <location>
        <begin position="373"/>
        <end position="400"/>
    </location>
</feature>
<feature type="domain" description="C2H2-type" evidence="7">
    <location>
        <begin position="433"/>
        <end position="460"/>
    </location>
</feature>
<comment type="caution">
    <text evidence="9">The sequence shown here is derived from an EMBL/GenBank/DDBJ whole genome shotgun (WGS) entry which is preliminary data.</text>
</comment>
<name>A0AAD8DKI8_MYTSE</name>
<feature type="binding site" evidence="6">
    <location>
        <position position="8"/>
    </location>
    <ligand>
        <name>Zn(2+)</name>
        <dbReference type="ChEBI" id="CHEBI:29105"/>
    </ligand>
</feature>
<dbReference type="FunFam" id="3.30.160.60:FF:000446">
    <property type="entry name" value="Zinc finger protein"/>
    <property type="match status" value="1"/>
</dbReference>
<dbReference type="GO" id="GO:0008270">
    <property type="term" value="F:zinc ion binding"/>
    <property type="evidence" value="ECO:0007669"/>
    <property type="project" value="UniProtKB-UniRule"/>
</dbReference>
<dbReference type="PANTHER" id="PTHR23234">
    <property type="entry name" value="ZNF44 PROTEIN"/>
    <property type="match status" value="1"/>
</dbReference>
<dbReference type="SUPFAM" id="SSF57667">
    <property type="entry name" value="beta-beta-alpha zinc fingers"/>
    <property type="match status" value="4"/>
</dbReference>
<dbReference type="FunFam" id="3.30.160.60:FF:000100">
    <property type="entry name" value="Zinc finger 45-like"/>
    <property type="match status" value="1"/>
</dbReference>
<dbReference type="SMART" id="SM00868">
    <property type="entry name" value="zf-AD"/>
    <property type="match status" value="1"/>
</dbReference>
<keyword evidence="3 5" id="KW-0863">Zinc-finger</keyword>
<accession>A0AAD8DKI8</accession>
<keyword evidence="10" id="KW-1185">Reference proteome</keyword>
<evidence type="ECO:0000313" key="10">
    <source>
        <dbReference type="Proteomes" id="UP001231518"/>
    </source>
</evidence>
<dbReference type="AlphaFoldDB" id="A0AAD8DKI8"/>
<gene>
    <name evidence="9" type="ORF">PYW07_011155</name>
</gene>
<keyword evidence="2" id="KW-0677">Repeat</keyword>
<dbReference type="InterPro" id="IPR012934">
    <property type="entry name" value="Znf_AD"/>
</dbReference>
<evidence type="ECO:0000256" key="5">
    <source>
        <dbReference type="PROSITE-ProRule" id="PRU00042"/>
    </source>
</evidence>
<dbReference type="SMART" id="SM00355">
    <property type="entry name" value="ZnF_C2H2"/>
    <property type="match status" value="10"/>
</dbReference>
<feature type="domain" description="C2H2-type" evidence="7">
    <location>
        <begin position="344"/>
        <end position="372"/>
    </location>
</feature>
<reference evidence="9" key="1">
    <citation type="submission" date="2023-03" db="EMBL/GenBank/DDBJ databases">
        <title>Chromosome-level genomes of two armyworms, Mythimna separata and Mythimna loreyi, provide insights into the biosynthesis and reception of sex pheromones.</title>
        <authorList>
            <person name="Zhao H."/>
        </authorList>
    </citation>
    <scope>NUCLEOTIDE SEQUENCE</scope>
    <source>
        <strain evidence="9">BeijingLab</strain>
        <tissue evidence="9">Pupa</tissue>
    </source>
</reference>
<evidence type="ECO:0000256" key="6">
    <source>
        <dbReference type="PROSITE-ProRule" id="PRU01263"/>
    </source>
</evidence>
<feature type="domain" description="C2H2-type" evidence="7">
    <location>
        <begin position="463"/>
        <end position="490"/>
    </location>
</feature>
<dbReference type="InterPro" id="IPR050758">
    <property type="entry name" value="Znf_C2H2-type"/>
</dbReference>
<dbReference type="EMBL" id="JARGEI010000030">
    <property type="protein sequence ID" value="KAJ8705328.1"/>
    <property type="molecule type" value="Genomic_DNA"/>
</dbReference>
<evidence type="ECO:0000256" key="4">
    <source>
        <dbReference type="ARBA" id="ARBA00022833"/>
    </source>
</evidence>
<feature type="binding site" evidence="6">
    <location>
        <position position="47"/>
    </location>
    <ligand>
        <name>Zn(2+)</name>
        <dbReference type="ChEBI" id="CHEBI:29105"/>
    </ligand>
</feature>
<dbReference type="PROSITE" id="PS50157">
    <property type="entry name" value="ZINC_FINGER_C2H2_2"/>
    <property type="match status" value="9"/>
</dbReference>
<dbReference type="Proteomes" id="UP001231518">
    <property type="component" value="Chromosome 27"/>
</dbReference>
<sequence length="552" mass="63967">MDEICRFCLKVSVKNMCSLQECDILYNIQRFLTINIPAEDIFPKKLCKECFKEISQIIKFCLKVKDNEDKLQKYSKNGSLQNYYSKIIENDAKEIKNSEKVPKIEILTVKLENITDEVDFENNSITENNVILENNDILESNATIENDILEINAIVENAILENNELSDATYCSSDDGITLSSIKEEKQLEEGSTRSTKKRKNLTISPVTVTAPKPIPKVKPIKYLRNDTKKRQQPDPDSVEYLKPYTCLSCLIACNSHSDLIDHYYVKHVYERVPKQSYVEFILDGKMTYICNTCEKAYNLKKQIVRHVMTHIDDRLLSCKICARTYKSVPEIVRHARAHNGFKYQCPFNCGYTSAYQGAMKEHQSRHLDQYKYNCEVCGKGFNTKTWYDQHQNIHKGLKPFKCDMCGIGFPMARYLQHHKYSSHPQTSDLKRYSCVHCDEKCESAKSLSVHMLVHGIKKETHFLCDFCGKVLTSDYQLQYHHRMHAGIKPYSCVICKKTFAKKYNVQLHMSVHTGEKSHECSRCEKVYSQRSTLLRHLKRYHPGPGLVDSET</sequence>
<feature type="domain" description="ZAD" evidence="8">
    <location>
        <begin position="3"/>
        <end position="74"/>
    </location>
</feature>
<keyword evidence="1 6" id="KW-0479">Metal-binding</keyword>
<evidence type="ECO:0000256" key="1">
    <source>
        <dbReference type="ARBA" id="ARBA00022723"/>
    </source>
</evidence>
<dbReference type="Pfam" id="PF00096">
    <property type="entry name" value="zf-C2H2"/>
    <property type="match status" value="3"/>
</dbReference>
<feature type="domain" description="C2H2-type" evidence="7">
    <location>
        <begin position="491"/>
        <end position="518"/>
    </location>
</feature>
<feature type="binding site" evidence="6">
    <location>
        <position position="50"/>
    </location>
    <ligand>
        <name>Zn(2+)</name>
        <dbReference type="ChEBI" id="CHEBI:29105"/>
    </ligand>
</feature>
<dbReference type="PROSITE" id="PS51915">
    <property type="entry name" value="ZAD"/>
    <property type="match status" value="1"/>
</dbReference>
<feature type="domain" description="C2H2-type" evidence="7">
    <location>
        <begin position="289"/>
        <end position="316"/>
    </location>
</feature>
<feature type="domain" description="C2H2-type" evidence="7">
    <location>
        <begin position="317"/>
        <end position="344"/>
    </location>
</feature>
<protein>
    <submittedName>
        <fullName evidence="9">Uncharacterized protein</fullName>
    </submittedName>
</protein>
<evidence type="ECO:0000259" key="7">
    <source>
        <dbReference type="PROSITE" id="PS50157"/>
    </source>
</evidence>
<feature type="domain" description="C2H2-type" evidence="7">
    <location>
        <begin position="519"/>
        <end position="547"/>
    </location>
</feature>
<dbReference type="InterPro" id="IPR013087">
    <property type="entry name" value="Znf_C2H2_type"/>
</dbReference>
<feature type="domain" description="C2H2-type" evidence="7">
    <location>
        <begin position="401"/>
        <end position="429"/>
    </location>
</feature>
<dbReference type="PANTHER" id="PTHR23234:SF10">
    <property type="entry name" value="RIKEN CDNA 6720489N17 GENE-RELATED"/>
    <property type="match status" value="1"/>
</dbReference>
<evidence type="ECO:0000259" key="8">
    <source>
        <dbReference type="PROSITE" id="PS51915"/>
    </source>
</evidence>
<evidence type="ECO:0000313" key="9">
    <source>
        <dbReference type="EMBL" id="KAJ8705328.1"/>
    </source>
</evidence>
<feature type="binding site" evidence="6">
    <location>
        <position position="5"/>
    </location>
    <ligand>
        <name>Zn(2+)</name>
        <dbReference type="ChEBI" id="CHEBI:29105"/>
    </ligand>
</feature>
<evidence type="ECO:0000256" key="3">
    <source>
        <dbReference type="ARBA" id="ARBA00022771"/>
    </source>
</evidence>
<keyword evidence="4 6" id="KW-0862">Zinc</keyword>
<evidence type="ECO:0000256" key="2">
    <source>
        <dbReference type="ARBA" id="ARBA00022737"/>
    </source>
</evidence>
<dbReference type="GO" id="GO:0005634">
    <property type="term" value="C:nucleus"/>
    <property type="evidence" value="ECO:0007669"/>
    <property type="project" value="InterPro"/>
</dbReference>
<proteinExistence type="predicted"/>
<dbReference type="PROSITE" id="PS00028">
    <property type="entry name" value="ZINC_FINGER_C2H2_1"/>
    <property type="match status" value="9"/>
</dbReference>
<dbReference type="Gene3D" id="3.30.160.60">
    <property type="entry name" value="Classic Zinc Finger"/>
    <property type="match status" value="7"/>
</dbReference>
<dbReference type="SUPFAM" id="SSF57716">
    <property type="entry name" value="Glucocorticoid receptor-like (DNA-binding domain)"/>
    <property type="match status" value="1"/>
</dbReference>